<dbReference type="InterPro" id="IPR005500">
    <property type="entry name" value="DUF309"/>
</dbReference>
<protein>
    <submittedName>
        <fullName evidence="2">DUF309 domain-containing protein</fullName>
    </submittedName>
</protein>
<reference evidence="2 4" key="2">
    <citation type="submission" date="2019-08" db="EMBL/GenBank/DDBJ databases">
        <title>Bacillus genomes from the desert of Cuatro Cienegas, Coahuila.</title>
        <authorList>
            <person name="Olmedo-Alvarez G."/>
        </authorList>
    </citation>
    <scope>NUCLEOTIDE SEQUENCE [LARGE SCALE GENOMIC DNA]</scope>
    <source>
        <strain evidence="2 4">CH88_3T</strain>
    </source>
</reference>
<dbReference type="RefSeq" id="WP_088018603.1">
    <property type="nucleotide sequence ID" value="NZ_CP020880.1"/>
</dbReference>
<evidence type="ECO:0000313" key="3">
    <source>
        <dbReference type="Proteomes" id="UP000195573"/>
    </source>
</evidence>
<dbReference type="SUPFAM" id="SSF140663">
    <property type="entry name" value="TTHA0068-like"/>
    <property type="match status" value="1"/>
</dbReference>
<dbReference type="EMBL" id="VTEU01000009">
    <property type="protein sequence ID" value="TYS55829.1"/>
    <property type="molecule type" value="Genomic_DNA"/>
</dbReference>
<sequence>MYPKAYLDYLYHFHCDRDYFECHEVLEEYWKEKDAGEREIHWVGLIQIAVGLYHHRRGNLRGALRMLRNACRIIGKESAAINALGLDSGRLVKILEERIDCVTNQEPYASMNLPIADPELQLSCDAMAQSASKVWGASSDLLDGSLVNRHTLRDRSDVIEERQRQLELRRKG</sequence>
<accession>A0A1Y0CNP4</accession>
<dbReference type="Gene3D" id="1.10.3450.10">
    <property type="entry name" value="TTHA0068-like"/>
    <property type="match status" value="1"/>
</dbReference>
<keyword evidence="3" id="KW-1185">Reference proteome</keyword>
<dbReference type="PANTHER" id="PTHR34796">
    <property type="entry name" value="EXPRESSED PROTEIN"/>
    <property type="match status" value="1"/>
</dbReference>
<evidence type="ECO:0000313" key="4">
    <source>
        <dbReference type="Proteomes" id="UP000323393"/>
    </source>
</evidence>
<dbReference type="EMBL" id="CP020880">
    <property type="protein sequence ID" value="ART76931.1"/>
    <property type="molecule type" value="Genomic_DNA"/>
</dbReference>
<proteinExistence type="predicted"/>
<dbReference type="Proteomes" id="UP000323393">
    <property type="component" value="Unassembled WGS sequence"/>
</dbReference>
<dbReference type="Pfam" id="PF03745">
    <property type="entry name" value="DUF309"/>
    <property type="match status" value="1"/>
</dbReference>
<name>A0A1Y0CNP4_9BACI</name>
<dbReference type="KEGG" id="bhk:B4U37_13135"/>
<dbReference type="GeneID" id="96739362"/>
<evidence type="ECO:0000313" key="1">
    <source>
        <dbReference type="EMBL" id="ART76931.1"/>
    </source>
</evidence>
<dbReference type="AlphaFoldDB" id="A0A1Y0CNP4"/>
<dbReference type="InterPro" id="IPR023203">
    <property type="entry name" value="TTHA0068_sf"/>
</dbReference>
<reference evidence="1 3" key="1">
    <citation type="submission" date="2017-04" db="EMBL/GenBank/DDBJ databases">
        <title>Complete Genome Sequence of the Bacillus horikoshii 20a strain from Cuatro Cienegas, Coahuila, Mexico.</title>
        <authorList>
            <person name="Zarza E."/>
            <person name="Alcaraz L.D."/>
            <person name="Aguilar-Salinas B."/>
            <person name="Islas A."/>
            <person name="Olmedo-Alvarez G."/>
        </authorList>
    </citation>
    <scope>NUCLEOTIDE SEQUENCE [LARGE SCALE GENOMIC DNA]</scope>
    <source>
        <strain evidence="1 3">20a</strain>
    </source>
</reference>
<evidence type="ECO:0000313" key="2">
    <source>
        <dbReference type="EMBL" id="TYS55829.1"/>
    </source>
</evidence>
<gene>
    <name evidence="1" type="ORF">B4U37_13135</name>
    <name evidence="2" type="ORF">FZC74_17335</name>
</gene>
<dbReference type="PANTHER" id="PTHR34796:SF1">
    <property type="entry name" value="EXPRESSED PROTEIN"/>
    <property type="match status" value="1"/>
</dbReference>
<organism evidence="2 4">
    <name type="scientific">Sutcliffiella horikoshii</name>
    <dbReference type="NCBI Taxonomy" id="79883"/>
    <lineage>
        <taxon>Bacteria</taxon>
        <taxon>Bacillati</taxon>
        <taxon>Bacillota</taxon>
        <taxon>Bacilli</taxon>
        <taxon>Bacillales</taxon>
        <taxon>Bacillaceae</taxon>
        <taxon>Sutcliffiella</taxon>
    </lineage>
</organism>
<dbReference type="Proteomes" id="UP000195573">
    <property type="component" value="Chromosome"/>
</dbReference>